<keyword evidence="5" id="KW-1185">Reference proteome</keyword>
<sequence>MNHLFRTLGVVALTVGALAVPAAAQAAAAPAVLGTATDVDAAGKPIPFPIQRGESVPVTVGVHNYGAEPVSGVLVRIYALNDLDLPKDFTNCRYFTDSNLDGAWCSFDGELAAGGTYATAQFEIAATPDAQPDRVQSVIFSWTPKAEADLGGDIDALAAADSSGGVVPVAGTKTALTLAPRALTVPAQPSRVGFAYPRLVTPSATASPTASPAATASGTAAAPAPTSTPTSAPAPGGEGGGLPVTGANTAVIAGVGALLVLAGTIGFLLARRRTRFIS</sequence>
<organism evidence="4 5">
    <name type="scientific">Catenuloplanes atrovinosus</name>
    <dbReference type="NCBI Taxonomy" id="137266"/>
    <lineage>
        <taxon>Bacteria</taxon>
        <taxon>Bacillati</taxon>
        <taxon>Actinomycetota</taxon>
        <taxon>Actinomycetes</taxon>
        <taxon>Micromonosporales</taxon>
        <taxon>Micromonosporaceae</taxon>
        <taxon>Catenuloplanes</taxon>
    </lineage>
</organism>
<feature type="compositionally biased region" description="Low complexity" evidence="1">
    <location>
        <begin position="205"/>
        <end position="235"/>
    </location>
</feature>
<feature type="region of interest" description="Disordered" evidence="1">
    <location>
        <begin position="205"/>
        <end position="241"/>
    </location>
</feature>
<keyword evidence="2" id="KW-1133">Transmembrane helix</keyword>
<feature type="chain" id="PRO_5041914538" evidence="3">
    <location>
        <begin position="27"/>
        <end position="278"/>
    </location>
</feature>
<evidence type="ECO:0000313" key="4">
    <source>
        <dbReference type="EMBL" id="MDR7273817.1"/>
    </source>
</evidence>
<dbReference type="EMBL" id="JAVDYB010000001">
    <property type="protein sequence ID" value="MDR7273817.1"/>
    <property type="molecule type" value="Genomic_DNA"/>
</dbReference>
<evidence type="ECO:0000256" key="3">
    <source>
        <dbReference type="SAM" id="SignalP"/>
    </source>
</evidence>
<keyword evidence="2" id="KW-0812">Transmembrane</keyword>
<reference evidence="4" key="1">
    <citation type="submission" date="2023-07" db="EMBL/GenBank/DDBJ databases">
        <title>Sequencing the genomes of 1000 actinobacteria strains.</title>
        <authorList>
            <person name="Klenk H.-P."/>
        </authorList>
    </citation>
    <scope>NUCLEOTIDE SEQUENCE</scope>
    <source>
        <strain evidence="4">DSM 44707</strain>
    </source>
</reference>
<dbReference type="Proteomes" id="UP001183643">
    <property type="component" value="Unassembled WGS sequence"/>
</dbReference>
<dbReference type="NCBIfam" id="TIGR01167">
    <property type="entry name" value="LPXTG_anchor"/>
    <property type="match status" value="1"/>
</dbReference>
<feature type="signal peptide" evidence="3">
    <location>
        <begin position="1"/>
        <end position="26"/>
    </location>
</feature>
<accession>A0AAE3YJ06</accession>
<comment type="caution">
    <text evidence="4">The sequence shown here is derived from an EMBL/GenBank/DDBJ whole genome shotgun (WGS) entry which is preliminary data.</text>
</comment>
<dbReference type="RefSeq" id="WP_310362734.1">
    <property type="nucleotide sequence ID" value="NZ_JAVDYB010000001.1"/>
</dbReference>
<evidence type="ECO:0000256" key="1">
    <source>
        <dbReference type="SAM" id="MobiDB-lite"/>
    </source>
</evidence>
<proteinExistence type="predicted"/>
<protein>
    <submittedName>
        <fullName evidence="4">LPXTG-motif cell wall-anchored protein</fullName>
    </submittedName>
</protein>
<evidence type="ECO:0000313" key="5">
    <source>
        <dbReference type="Proteomes" id="UP001183643"/>
    </source>
</evidence>
<name>A0AAE3YJ06_9ACTN</name>
<keyword evidence="3" id="KW-0732">Signal</keyword>
<keyword evidence="2" id="KW-0472">Membrane</keyword>
<evidence type="ECO:0000256" key="2">
    <source>
        <dbReference type="SAM" id="Phobius"/>
    </source>
</evidence>
<feature type="transmembrane region" description="Helical" evidence="2">
    <location>
        <begin position="250"/>
        <end position="270"/>
    </location>
</feature>
<gene>
    <name evidence="4" type="ORF">J2S41_000595</name>
</gene>
<dbReference type="AlphaFoldDB" id="A0AAE3YJ06"/>